<dbReference type="RefSeq" id="XP_024729199.1">
    <property type="nucleotide sequence ID" value="XM_024884127.1"/>
</dbReference>
<gene>
    <name evidence="1" type="ORF">K444DRAFT_637475</name>
</gene>
<keyword evidence="2" id="KW-1185">Reference proteome</keyword>
<protein>
    <submittedName>
        <fullName evidence="1">Uncharacterized protein</fullName>
    </submittedName>
</protein>
<evidence type="ECO:0000313" key="1">
    <source>
        <dbReference type="EMBL" id="PMD52295.1"/>
    </source>
</evidence>
<dbReference type="Proteomes" id="UP000235371">
    <property type="component" value="Unassembled WGS sequence"/>
</dbReference>
<dbReference type="AlphaFoldDB" id="A0A2J6SNF3"/>
<organism evidence="1 2">
    <name type="scientific">Hyaloscypha bicolor E</name>
    <dbReference type="NCBI Taxonomy" id="1095630"/>
    <lineage>
        <taxon>Eukaryota</taxon>
        <taxon>Fungi</taxon>
        <taxon>Dikarya</taxon>
        <taxon>Ascomycota</taxon>
        <taxon>Pezizomycotina</taxon>
        <taxon>Leotiomycetes</taxon>
        <taxon>Helotiales</taxon>
        <taxon>Hyaloscyphaceae</taxon>
        <taxon>Hyaloscypha</taxon>
        <taxon>Hyaloscypha bicolor</taxon>
    </lineage>
</organism>
<dbReference type="EMBL" id="KZ613912">
    <property type="protein sequence ID" value="PMD52295.1"/>
    <property type="molecule type" value="Genomic_DNA"/>
</dbReference>
<dbReference type="InParanoid" id="A0A2J6SNF3"/>
<dbReference type="STRING" id="1095630.A0A2J6SNF3"/>
<accession>A0A2J6SNF3</accession>
<proteinExistence type="predicted"/>
<dbReference type="GeneID" id="36592204"/>
<evidence type="ECO:0000313" key="2">
    <source>
        <dbReference type="Proteomes" id="UP000235371"/>
    </source>
</evidence>
<sequence length="518" mass="59652">MGSTNLGKLANLPAEVRAKVWENLRSQGDNMKTSMSILSTCRQLYHEVSHHIYSKEILTFNLCPIYDRRSWISVTSSFGTTMLESSSHAKSLGFKDLPYHQLQGIEIQIEAPDPRDPGQLFNLWAKARSLVDLLLSERGRLPEVAIHLLATSPDSWFSNGNLQSSIPHPLGDYIDAGVILLELCRIRNCKAEIHVPPAFKGNATLDKFLAFFKFVIGLDKPFGAFFHKEGDGTWADDATAECLDSNFVELHNALDELRGPTAAMMRLERFRDWYDDNCLGGTSSYLDELARVLKTSVGEEEEGGDGVIHDKVARIKWRHRLMVAFNPLSAKMQQFNAKREELFGLTIDGAQIMRCFEGWSGLSMWTQKQWERYWLAGQDERRGWEYDNYKKLDRTERKKIRKNEEKVKLTTLGHGVPTKPKEDGWDREEWFKFYPRGIPLLGAALFKFELSMGQLWSEDSPLAPREKFKDWEYAKLSWEQELRYRMMVETKKYEANKRSNEASSGYLQNLYLDLMSLS</sequence>
<reference evidence="1 2" key="1">
    <citation type="submission" date="2016-04" db="EMBL/GenBank/DDBJ databases">
        <title>A degradative enzymes factory behind the ericoid mycorrhizal symbiosis.</title>
        <authorList>
            <consortium name="DOE Joint Genome Institute"/>
            <person name="Martino E."/>
            <person name="Morin E."/>
            <person name="Grelet G."/>
            <person name="Kuo A."/>
            <person name="Kohler A."/>
            <person name="Daghino S."/>
            <person name="Barry K."/>
            <person name="Choi C."/>
            <person name="Cichocki N."/>
            <person name="Clum A."/>
            <person name="Copeland A."/>
            <person name="Hainaut M."/>
            <person name="Haridas S."/>
            <person name="Labutti K."/>
            <person name="Lindquist E."/>
            <person name="Lipzen A."/>
            <person name="Khouja H.-R."/>
            <person name="Murat C."/>
            <person name="Ohm R."/>
            <person name="Olson A."/>
            <person name="Spatafora J."/>
            <person name="Veneault-Fourrey C."/>
            <person name="Henrissat B."/>
            <person name="Grigoriev I."/>
            <person name="Martin F."/>
            <person name="Perotto S."/>
        </authorList>
    </citation>
    <scope>NUCLEOTIDE SEQUENCE [LARGE SCALE GENOMIC DNA]</scope>
    <source>
        <strain evidence="1 2">E</strain>
    </source>
</reference>
<dbReference type="OrthoDB" id="3940621at2759"/>
<name>A0A2J6SNF3_9HELO</name>